<evidence type="ECO:0000259" key="2">
    <source>
        <dbReference type="PROSITE" id="PS50983"/>
    </source>
</evidence>
<feature type="chain" id="PRO_5018047678" evidence="1">
    <location>
        <begin position="20"/>
        <end position="326"/>
    </location>
</feature>
<dbReference type="InterPro" id="IPR002491">
    <property type="entry name" value="ABC_transptr_periplasmic_BD"/>
</dbReference>
<evidence type="ECO:0000313" key="4">
    <source>
        <dbReference type="Proteomes" id="UP000275394"/>
    </source>
</evidence>
<keyword evidence="4" id="KW-1185">Reference proteome</keyword>
<dbReference type="SUPFAM" id="SSF53807">
    <property type="entry name" value="Helical backbone' metal receptor"/>
    <property type="match status" value="1"/>
</dbReference>
<feature type="domain" description="Fe/B12 periplasmic-binding" evidence="2">
    <location>
        <begin position="43"/>
        <end position="320"/>
    </location>
</feature>
<name>A0A3N2DZ21_9GAMM</name>
<dbReference type="RefSeq" id="WP_123711048.1">
    <property type="nucleotide sequence ID" value="NZ_RKHR01000003.1"/>
</dbReference>
<proteinExistence type="predicted"/>
<organism evidence="3 4">
    <name type="scientific">Sinobacterium caligoides</name>
    <dbReference type="NCBI Taxonomy" id="933926"/>
    <lineage>
        <taxon>Bacteria</taxon>
        <taxon>Pseudomonadati</taxon>
        <taxon>Pseudomonadota</taxon>
        <taxon>Gammaproteobacteria</taxon>
        <taxon>Cellvibrionales</taxon>
        <taxon>Spongiibacteraceae</taxon>
        <taxon>Sinobacterium</taxon>
    </lineage>
</organism>
<dbReference type="AlphaFoldDB" id="A0A3N2DZ21"/>
<evidence type="ECO:0000313" key="3">
    <source>
        <dbReference type="EMBL" id="ROS05103.1"/>
    </source>
</evidence>
<sequence length="326" mass="36127">MKKYLILSLLLLHTHTVLAVTAEKPVTVTSCNRQLAFDKPPQRAVSNDINLTEMMFALGLQKNMAGYSGVRGWQNIDSEFRAKAGNLPEISEQSPSLESLLAIEADFLFAGWNYGLSVGGSLTPSSLEPFGIKTYELTESCIHIMKKKPSSFNDVYNDLSNLGKIFSVDERASSLIQHYKKIITHIKGSTKTDSKVSVFVYDSGKGAPFTAGRYAMPSTMIDTAGGKNVMDDIQSSWVKTSWEAVVDRNPEFIVIVDYGKETAEDKINYLKQHPALTSINAIINDNFVVLSYAEATPGIRNFIATQRLAEAFQPQFFATKTSVERR</sequence>
<protein>
    <submittedName>
        <fullName evidence="3">Iron complex transport system substrate-binding protein</fullName>
    </submittedName>
</protein>
<dbReference type="Gene3D" id="3.40.50.1980">
    <property type="entry name" value="Nitrogenase molybdenum iron protein domain"/>
    <property type="match status" value="2"/>
</dbReference>
<dbReference type="EMBL" id="RKHR01000003">
    <property type="protein sequence ID" value="ROS05103.1"/>
    <property type="molecule type" value="Genomic_DNA"/>
</dbReference>
<comment type="caution">
    <text evidence="3">The sequence shown here is derived from an EMBL/GenBank/DDBJ whole genome shotgun (WGS) entry which is preliminary data.</text>
</comment>
<dbReference type="CDD" id="cd01148">
    <property type="entry name" value="TroA_a"/>
    <property type="match status" value="1"/>
</dbReference>
<dbReference type="OrthoDB" id="9797850at2"/>
<dbReference type="PANTHER" id="PTHR30535:SF7">
    <property type="entry name" value="IRON(III) DICITRATE-BINDING PROTEIN"/>
    <property type="match status" value="1"/>
</dbReference>
<reference evidence="3 4" key="1">
    <citation type="submission" date="2018-11" db="EMBL/GenBank/DDBJ databases">
        <title>Genomic Encyclopedia of Type Strains, Phase IV (KMG-IV): sequencing the most valuable type-strain genomes for metagenomic binning, comparative biology and taxonomic classification.</title>
        <authorList>
            <person name="Goeker M."/>
        </authorList>
    </citation>
    <scope>NUCLEOTIDE SEQUENCE [LARGE SCALE GENOMIC DNA]</scope>
    <source>
        <strain evidence="3 4">DSM 100316</strain>
    </source>
</reference>
<dbReference type="PROSITE" id="PS50983">
    <property type="entry name" value="FE_B12_PBP"/>
    <property type="match status" value="1"/>
</dbReference>
<evidence type="ECO:0000256" key="1">
    <source>
        <dbReference type="SAM" id="SignalP"/>
    </source>
</evidence>
<feature type="signal peptide" evidence="1">
    <location>
        <begin position="1"/>
        <end position="19"/>
    </location>
</feature>
<gene>
    <name evidence="3" type="ORF">EDC56_0628</name>
</gene>
<dbReference type="Pfam" id="PF01497">
    <property type="entry name" value="Peripla_BP_2"/>
    <property type="match status" value="1"/>
</dbReference>
<dbReference type="PANTHER" id="PTHR30535">
    <property type="entry name" value="VITAMIN B12-BINDING PROTEIN"/>
    <property type="match status" value="1"/>
</dbReference>
<keyword evidence="1" id="KW-0732">Signal</keyword>
<dbReference type="InterPro" id="IPR050902">
    <property type="entry name" value="ABC_Transporter_SBP"/>
</dbReference>
<accession>A0A3N2DZ21</accession>
<dbReference type="Proteomes" id="UP000275394">
    <property type="component" value="Unassembled WGS sequence"/>
</dbReference>